<evidence type="ECO:0000313" key="20">
    <source>
        <dbReference type="EnsemblMetazoa" id="ADAC006941-PA"/>
    </source>
</evidence>
<gene>
    <name evidence="19" type="ORF">AND_006941</name>
</gene>
<evidence type="ECO:0000256" key="15">
    <source>
        <dbReference type="ARBA" id="ARBA00035220"/>
    </source>
</evidence>
<dbReference type="InterPro" id="IPR028877">
    <property type="entry name" value="Ribosomal_eL20"/>
</dbReference>
<comment type="similarity">
    <text evidence="2 17">Belongs to the amiloride-sensitive sodium channel (TC 1.A.6) family.</text>
</comment>
<reference evidence="19" key="2">
    <citation type="submission" date="2010-05" db="EMBL/GenBank/DDBJ databases">
        <authorList>
            <person name="Almeida L.G."/>
            <person name="Nicolas M.F."/>
            <person name="Souza R.C."/>
            <person name="Vasconcelos A.T.R."/>
        </authorList>
    </citation>
    <scope>NUCLEOTIDE SEQUENCE</scope>
</reference>
<keyword evidence="7" id="KW-0689">Ribosomal protein</keyword>
<dbReference type="InterPro" id="IPR001873">
    <property type="entry name" value="ENaC"/>
</dbReference>
<dbReference type="InterPro" id="IPR023573">
    <property type="entry name" value="Ribosomal_eL20_dom"/>
</dbReference>
<dbReference type="FunFam" id="3.10.20.10:FF:000002">
    <property type="entry name" value="60S ribosomal protein L18a"/>
    <property type="match status" value="1"/>
</dbReference>
<evidence type="ECO:0000256" key="5">
    <source>
        <dbReference type="ARBA" id="ARBA00022461"/>
    </source>
</evidence>
<keyword evidence="8" id="KW-1133">Transmembrane helix</keyword>
<keyword evidence="4 17" id="KW-0813">Transport</keyword>
<evidence type="ECO:0000256" key="11">
    <source>
        <dbReference type="ARBA" id="ARBA00023136"/>
    </source>
</evidence>
<keyword evidence="9" id="KW-0915">Sodium</keyword>
<name>W5JEV0_ANODA</name>
<evidence type="ECO:0000256" key="3">
    <source>
        <dbReference type="ARBA" id="ARBA00009362"/>
    </source>
</evidence>
<reference evidence="20" key="4">
    <citation type="submission" date="2015-06" db="UniProtKB">
        <authorList>
            <consortium name="EnsemblMetazoa"/>
        </authorList>
    </citation>
    <scope>IDENTIFICATION</scope>
</reference>
<dbReference type="HOGENOM" id="CLU_748456_0_0_1"/>
<dbReference type="AlphaFoldDB" id="W5JEV0"/>
<dbReference type="Gene3D" id="3.10.20.10">
    <property type="match status" value="2"/>
</dbReference>
<dbReference type="GO" id="GO:0016020">
    <property type="term" value="C:membrane"/>
    <property type="evidence" value="ECO:0007669"/>
    <property type="project" value="UniProtKB-SubCell"/>
</dbReference>
<dbReference type="GO" id="GO:0003735">
    <property type="term" value="F:structural constituent of ribosome"/>
    <property type="evidence" value="ECO:0007669"/>
    <property type="project" value="InterPro"/>
</dbReference>
<evidence type="ECO:0000256" key="16">
    <source>
        <dbReference type="ARBA" id="ARBA00035392"/>
    </source>
</evidence>
<keyword evidence="12 17" id="KW-0739">Sodium transport</keyword>
<dbReference type="PROSITE" id="PS01206">
    <property type="entry name" value="ASC"/>
    <property type="match status" value="1"/>
</dbReference>
<evidence type="ECO:0000256" key="10">
    <source>
        <dbReference type="ARBA" id="ARBA00023065"/>
    </source>
</evidence>
<evidence type="ECO:0000313" key="21">
    <source>
        <dbReference type="Proteomes" id="UP000000673"/>
    </source>
</evidence>
<dbReference type="Gene3D" id="1.10.287.820">
    <property type="entry name" value="Acid-sensing ion channel domain"/>
    <property type="match status" value="1"/>
</dbReference>
<evidence type="ECO:0000256" key="6">
    <source>
        <dbReference type="ARBA" id="ARBA00022692"/>
    </source>
</evidence>
<dbReference type="GO" id="GO:0005272">
    <property type="term" value="F:sodium channel activity"/>
    <property type="evidence" value="ECO:0007669"/>
    <property type="project" value="UniProtKB-KW"/>
</dbReference>
<dbReference type="InterPro" id="IPR020903">
    <property type="entry name" value="ENaC_CS"/>
</dbReference>
<dbReference type="InterPro" id="IPR021138">
    <property type="entry name" value="Ribosomal_eL20_eukaryotes"/>
</dbReference>
<dbReference type="HAMAP" id="MF_00273">
    <property type="entry name" value="Ribosomal_eL20"/>
    <property type="match status" value="1"/>
</dbReference>
<evidence type="ECO:0000256" key="12">
    <source>
        <dbReference type="ARBA" id="ARBA00023201"/>
    </source>
</evidence>
<evidence type="ECO:0000259" key="18">
    <source>
        <dbReference type="Pfam" id="PF01775"/>
    </source>
</evidence>
<dbReference type="Proteomes" id="UP000000673">
    <property type="component" value="Unassembled WGS sequence"/>
</dbReference>
<dbReference type="GO" id="GO:1990904">
    <property type="term" value="C:ribonucleoprotein complex"/>
    <property type="evidence" value="ECO:0007669"/>
    <property type="project" value="UniProtKB-KW"/>
</dbReference>
<evidence type="ECO:0000256" key="17">
    <source>
        <dbReference type="RuleBase" id="RU000679"/>
    </source>
</evidence>
<dbReference type="EnsemblMetazoa" id="ADAC006941-RA">
    <property type="protein sequence ID" value="ADAC006941-PA"/>
    <property type="gene ID" value="ADAC006941"/>
</dbReference>
<dbReference type="Gene3D" id="1.10.287.770">
    <property type="entry name" value="YojJ-like"/>
    <property type="match status" value="1"/>
</dbReference>
<evidence type="ECO:0000256" key="8">
    <source>
        <dbReference type="ARBA" id="ARBA00022989"/>
    </source>
</evidence>
<evidence type="ECO:0000256" key="2">
    <source>
        <dbReference type="ARBA" id="ARBA00007193"/>
    </source>
</evidence>
<evidence type="ECO:0000256" key="1">
    <source>
        <dbReference type="ARBA" id="ARBA00004141"/>
    </source>
</evidence>
<organism evidence="19">
    <name type="scientific">Anopheles darlingi</name>
    <name type="common">Mosquito</name>
    <dbReference type="NCBI Taxonomy" id="43151"/>
    <lineage>
        <taxon>Eukaryota</taxon>
        <taxon>Metazoa</taxon>
        <taxon>Ecdysozoa</taxon>
        <taxon>Arthropoda</taxon>
        <taxon>Hexapoda</taxon>
        <taxon>Insecta</taxon>
        <taxon>Pterygota</taxon>
        <taxon>Neoptera</taxon>
        <taxon>Endopterygota</taxon>
        <taxon>Diptera</taxon>
        <taxon>Nematocera</taxon>
        <taxon>Culicoidea</taxon>
        <taxon>Culicidae</taxon>
        <taxon>Anophelinae</taxon>
        <taxon>Anopheles</taxon>
    </lineage>
</organism>
<dbReference type="VEuPathDB" id="VectorBase:ADAR2_011339"/>
<evidence type="ECO:0000256" key="4">
    <source>
        <dbReference type="ARBA" id="ARBA00022448"/>
    </source>
</evidence>
<dbReference type="GO" id="GO:0005840">
    <property type="term" value="C:ribosome"/>
    <property type="evidence" value="ECO:0007669"/>
    <property type="project" value="UniProtKB-KW"/>
</dbReference>
<evidence type="ECO:0000256" key="9">
    <source>
        <dbReference type="ARBA" id="ARBA00023053"/>
    </source>
</evidence>
<dbReference type="GO" id="GO:0006412">
    <property type="term" value="P:translation"/>
    <property type="evidence" value="ECO:0007669"/>
    <property type="project" value="InterPro"/>
</dbReference>
<dbReference type="VEuPathDB" id="VectorBase:ADAC006941"/>
<sequence>MSKQYYRVPLHQEVIISVKPQMTTTSKKLRNYAPQNRQCFFNDERYLRFFRVYTQENCEMECVTNYTLSKCGCVKFSMMRDNLTDVCGASKIDCYNEAEDELLEEDVKYIVDKMYDFRARCNCLPACTSIQYDAEISQADLDWKSVLAKHKEYDEPGVQFTRLIIYFKGAQFTNSKRSEIYTFADFLANCGGLLGLFMGLKEYQVIGRKLPSEREPNPPLFKMHIFAPDQIVAKSRFWYFLRQLRKFKKATGEIVSVKRIMEKTPLKVKNFGIWLRYDSRSGTHNMYREYRDLTIGGAVTQCYSDMASRHRARAHSIQIIKVEAIAASKTRRAHIKQFHDSKIRFPLVQRYHHKRYRKLFSYRRPVTYYM</sequence>
<evidence type="ECO:0000313" key="19">
    <source>
        <dbReference type="EMBL" id="ETN61400.1"/>
    </source>
</evidence>
<dbReference type="EMBL" id="ADMH02001693">
    <property type="protein sequence ID" value="ETN61400.1"/>
    <property type="molecule type" value="Genomic_DNA"/>
</dbReference>
<keyword evidence="21" id="KW-1185">Reference proteome</keyword>
<dbReference type="STRING" id="43151.W5JEV0"/>
<keyword evidence="11" id="KW-0472">Membrane</keyword>
<comment type="subcellular location">
    <subcellularLocation>
        <location evidence="1">Membrane</location>
        <topology evidence="1">Multi-pass membrane protein</topology>
    </subcellularLocation>
</comment>
<dbReference type="eggNOG" id="KOG4294">
    <property type="taxonomic scope" value="Eukaryota"/>
</dbReference>
<protein>
    <recommendedName>
        <fullName evidence="15">Large ribosomal subunit protein eL20</fullName>
    </recommendedName>
    <alternativeName>
        <fullName evidence="16">60S ribosomal protein L18a</fullName>
    </alternativeName>
</protein>
<keyword evidence="13" id="KW-0687">Ribonucleoprotein</keyword>
<accession>W5JEV0</accession>
<evidence type="ECO:0000256" key="14">
    <source>
        <dbReference type="ARBA" id="ARBA00023303"/>
    </source>
</evidence>
<keyword evidence="5 17" id="KW-0894">Sodium channel</keyword>
<dbReference type="eggNOG" id="KOG0829">
    <property type="taxonomic scope" value="Eukaryota"/>
</dbReference>
<keyword evidence="14 17" id="KW-0407">Ion channel</keyword>
<evidence type="ECO:0000256" key="13">
    <source>
        <dbReference type="ARBA" id="ARBA00023274"/>
    </source>
</evidence>
<dbReference type="FunFam" id="3.10.20.10:FF:000001">
    <property type="entry name" value="60S ribosomal protein L18a"/>
    <property type="match status" value="1"/>
</dbReference>
<feature type="domain" description="Large ribosomal subunit protein eL20" evidence="18">
    <location>
        <begin position="200"/>
        <end position="323"/>
    </location>
</feature>
<keyword evidence="6 17" id="KW-0812">Transmembrane</keyword>
<proteinExistence type="inferred from homology"/>
<dbReference type="PANTHER" id="PTHR10052">
    <property type="entry name" value="60S RIBOSOMAL PROTEIN L18A"/>
    <property type="match status" value="1"/>
</dbReference>
<dbReference type="SUPFAM" id="SSF160374">
    <property type="entry name" value="RplX-like"/>
    <property type="match status" value="1"/>
</dbReference>
<dbReference type="Pfam" id="PF00858">
    <property type="entry name" value="ASC"/>
    <property type="match status" value="1"/>
</dbReference>
<reference evidence="19 21" key="1">
    <citation type="journal article" date="2010" name="BMC Genomics">
        <title>Combination of measures distinguishes pre-miRNAs from other stem-loops in the genome of the newly sequenced Anopheles darlingi.</title>
        <authorList>
            <person name="Mendes N.D."/>
            <person name="Freitas A.T."/>
            <person name="Vasconcelos A.T."/>
            <person name="Sagot M.F."/>
        </authorList>
    </citation>
    <scope>NUCLEOTIDE SEQUENCE</scope>
</reference>
<evidence type="ECO:0000256" key="7">
    <source>
        <dbReference type="ARBA" id="ARBA00022980"/>
    </source>
</evidence>
<comment type="similarity">
    <text evidence="3">Belongs to the eukaryotic ribosomal protein eL20 family.</text>
</comment>
<dbReference type="Pfam" id="PF01775">
    <property type="entry name" value="Ribosomal_L18A"/>
    <property type="match status" value="1"/>
</dbReference>
<keyword evidence="10 17" id="KW-0406">Ion transport</keyword>
<reference evidence="19" key="3">
    <citation type="journal article" date="2013" name="Nucleic Acids Res.">
        <title>The genome of Anopheles darlingi, the main neotropical malaria vector.</title>
        <authorList>
            <person name="Marinotti O."/>
            <person name="Cerqueira G.C."/>
            <person name="de Almeida L.G."/>
            <person name="Ferro M.I."/>
            <person name="Loreto E.L."/>
            <person name="Zaha A."/>
            <person name="Teixeira S.M."/>
            <person name="Wespiser A.R."/>
            <person name="Almeida E Silva A."/>
            <person name="Schlindwein A.D."/>
            <person name="Pacheco A.C."/>
            <person name="Silva A.L."/>
            <person name="Graveley B.R."/>
            <person name="Walenz B.P."/>
            <person name="Lima Bde A."/>
            <person name="Ribeiro C.A."/>
            <person name="Nunes-Silva C.G."/>
            <person name="de Carvalho C.R."/>
            <person name="Soares C.M."/>
            <person name="de Menezes C.B."/>
            <person name="Matiolli C."/>
            <person name="Caffrey D."/>
            <person name="Araujo D.A."/>
            <person name="de Oliveira D.M."/>
            <person name="Golenbock D."/>
            <person name="Grisard E.C."/>
            <person name="Fantinatti-Garboggini F."/>
            <person name="de Carvalho F.M."/>
            <person name="Barcellos F.G."/>
            <person name="Prosdocimi F."/>
            <person name="May G."/>
            <person name="Azevedo Junior G.M."/>
            <person name="Guimaraes G.M."/>
            <person name="Goldman G.H."/>
            <person name="Padilha I.Q."/>
            <person name="Batista Jda S."/>
            <person name="Ferro J.A."/>
            <person name="Ribeiro J.M."/>
            <person name="Fietto J.L."/>
            <person name="Dabbas K.M."/>
            <person name="Cerdeira L."/>
            <person name="Agnez-Lima L.F."/>
            <person name="Brocchi M."/>
            <person name="de Carvalho M.O."/>
            <person name="Teixeira Mde M."/>
            <person name="Diniz Maia Mde M."/>
            <person name="Goldman M.H."/>
            <person name="Cruz Schneider M.P."/>
            <person name="Felipe M.S."/>
            <person name="Hungria M."/>
            <person name="Nicolas M.F."/>
            <person name="Pereira M."/>
            <person name="Montes M.A."/>
            <person name="Cantao M.E."/>
            <person name="Vincentz M."/>
            <person name="Rafael M.S."/>
            <person name="Silverman N."/>
            <person name="Stoco P.H."/>
            <person name="Souza R.C."/>
            <person name="Vicentini R."/>
            <person name="Gazzinelli R.T."/>
            <person name="Neves Rde O."/>
            <person name="Silva R."/>
            <person name="Astolfi-Filho S."/>
            <person name="Maciel T.E."/>
            <person name="Urmenyi T.P."/>
            <person name="Tadei W.P."/>
            <person name="Camargo E.P."/>
            <person name="de Vasconcelos A.T."/>
        </authorList>
    </citation>
    <scope>NUCLEOTIDE SEQUENCE</scope>
</reference>